<evidence type="ECO:0000256" key="3">
    <source>
        <dbReference type="ARBA" id="ARBA00022692"/>
    </source>
</evidence>
<feature type="transmembrane region" description="Helical" evidence="6">
    <location>
        <begin position="37"/>
        <end position="61"/>
    </location>
</feature>
<dbReference type="Pfam" id="PF01810">
    <property type="entry name" value="LysE"/>
    <property type="match status" value="1"/>
</dbReference>
<evidence type="ECO:0000256" key="2">
    <source>
        <dbReference type="ARBA" id="ARBA00022475"/>
    </source>
</evidence>
<keyword evidence="2" id="KW-1003">Cell membrane</keyword>
<organism evidence="7 8">
    <name type="scientific">Streptomyces bathyalis</name>
    <dbReference type="NCBI Taxonomy" id="2710756"/>
    <lineage>
        <taxon>Bacteria</taxon>
        <taxon>Bacillati</taxon>
        <taxon>Actinomycetota</taxon>
        <taxon>Actinomycetes</taxon>
        <taxon>Kitasatosporales</taxon>
        <taxon>Streptomycetaceae</taxon>
        <taxon>Streptomyces</taxon>
    </lineage>
</organism>
<sequence>MKIRTLDGHLSHRGLPESCFPRCSFSAPWRLVVFDSAVAGALAGYGLAIPVGAVAVLMINLTARTSFRVGAAAAIGATTADALYAVIAVEGGAAVATVIQPFSEPLRWIAFLVLTMMAARIAVAGLRGQKGGAVQAPTEEAAISPRRSFTTFLALTALNPWPALYFVALVLGHQGLRNASGAEAVVYIVAVVAASASWQLLLAGGGAVFGRFITGPRGRKATAVVSSALIFGLGAHMALG</sequence>
<evidence type="ECO:0000256" key="4">
    <source>
        <dbReference type="ARBA" id="ARBA00022989"/>
    </source>
</evidence>
<dbReference type="PANTHER" id="PTHR30086">
    <property type="entry name" value="ARGININE EXPORTER PROTEIN ARGO"/>
    <property type="match status" value="1"/>
</dbReference>
<evidence type="ECO:0000256" key="1">
    <source>
        <dbReference type="ARBA" id="ARBA00004651"/>
    </source>
</evidence>
<evidence type="ECO:0000256" key="5">
    <source>
        <dbReference type="ARBA" id="ARBA00023136"/>
    </source>
</evidence>
<gene>
    <name evidence="7" type="ORF">G4Z16_15285</name>
</gene>
<dbReference type="GO" id="GO:0005886">
    <property type="term" value="C:plasma membrane"/>
    <property type="evidence" value="ECO:0007669"/>
    <property type="project" value="UniProtKB-SubCell"/>
</dbReference>
<feature type="transmembrane region" description="Helical" evidence="6">
    <location>
        <begin position="184"/>
        <end position="209"/>
    </location>
</feature>
<keyword evidence="5 6" id="KW-0472">Membrane</keyword>
<dbReference type="AlphaFoldDB" id="A0A7T1WU52"/>
<name>A0A7T1WU52_9ACTN</name>
<dbReference type="KEGG" id="sbat:G4Z16_15285"/>
<dbReference type="InterPro" id="IPR001123">
    <property type="entry name" value="LeuE-type"/>
</dbReference>
<feature type="transmembrane region" description="Helical" evidence="6">
    <location>
        <begin position="221"/>
        <end position="239"/>
    </location>
</feature>
<keyword evidence="3 6" id="KW-0812">Transmembrane</keyword>
<dbReference type="Proteomes" id="UP000595046">
    <property type="component" value="Chromosome"/>
</dbReference>
<feature type="transmembrane region" description="Helical" evidence="6">
    <location>
        <begin position="108"/>
        <end position="128"/>
    </location>
</feature>
<dbReference type="EMBL" id="CP048882">
    <property type="protein sequence ID" value="QPP07525.1"/>
    <property type="molecule type" value="Genomic_DNA"/>
</dbReference>
<keyword evidence="8" id="KW-1185">Reference proteome</keyword>
<protein>
    <submittedName>
        <fullName evidence="7">LysE family transporter</fullName>
    </submittedName>
</protein>
<evidence type="ECO:0000313" key="8">
    <source>
        <dbReference type="Proteomes" id="UP000595046"/>
    </source>
</evidence>
<evidence type="ECO:0000256" key="6">
    <source>
        <dbReference type="SAM" id="Phobius"/>
    </source>
</evidence>
<reference evidence="8" key="1">
    <citation type="submission" date="2020-02" db="EMBL/GenBank/DDBJ databases">
        <title>Streptomyces sp. ASO4wet.</title>
        <authorList>
            <person name="Risdian C."/>
            <person name="Landwehr W."/>
            <person name="Schupp P."/>
            <person name="Wink J."/>
        </authorList>
    </citation>
    <scope>NUCLEOTIDE SEQUENCE [LARGE SCALE GENOMIC DNA]</scope>
    <source>
        <strain evidence="8">ASO4wet</strain>
    </source>
</reference>
<feature type="transmembrane region" description="Helical" evidence="6">
    <location>
        <begin position="149"/>
        <end position="172"/>
    </location>
</feature>
<evidence type="ECO:0000313" key="7">
    <source>
        <dbReference type="EMBL" id="QPP07525.1"/>
    </source>
</evidence>
<accession>A0A7T1WU52</accession>
<proteinExistence type="predicted"/>
<keyword evidence="4 6" id="KW-1133">Transmembrane helix</keyword>
<comment type="subcellular location">
    <subcellularLocation>
        <location evidence="1">Cell membrane</location>
        <topology evidence="1">Multi-pass membrane protein</topology>
    </subcellularLocation>
</comment>
<dbReference type="GO" id="GO:0015171">
    <property type="term" value="F:amino acid transmembrane transporter activity"/>
    <property type="evidence" value="ECO:0007669"/>
    <property type="project" value="TreeGrafter"/>
</dbReference>
<dbReference type="PANTHER" id="PTHR30086:SF20">
    <property type="entry name" value="ARGININE EXPORTER PROTEIN ARGO-RELATED"/>
    <property type="match status" value="1"/>
</dbReference>